<evidence type="ECO:0000256" key="4">
    <source>
        <dbReference type="ARBA" id="ARBA00022989"/>
    </source>
</evidence>
<dbReference type="PANTHER" id="PTHR30474:SF1">
    <property type="entry name" value="PEPTIDOGLYCAN GLYCOSYLTRANSFERASE MRDB"/>
    <property type="match status" value="1"/>
</dbReference>
<proteinExistence type="predicted"/>
<gene>
    <name evidence="7" type="ORF">ENK01_02780</name>
</gene>
<comment type="subcellular location">
    <subcellularLocation>
        <location evidence="1">Membrane</location>
        <topology evidence="1">Multi-pass membrane protein</topology>
    </subcellularLocation>
</comment>
<organism evidence="7">
    <name type="scientific">Hellea balneolensis</name>
    <dbReference type="NCBI Taxonomy" id="287478"/>
    <lineage>
        <taxon>Bacteria</taxon>
        <taxon>Pseudomonadati</taxon>
        <taxon>Pseudomonadota</taxon>
        <taxon>Alphaproteobacteria</taxon>
        <taxon>Maricaulales</taxon>
        <taxon>Robiginitomaculaceae</taxon>
        <taxon>Hellea</taxon>
    </lineage>
</organism>
<evidence type="ECO:0000256" key="1">
    <source>
        <dbReference type="ARBA" id="ARBA00004141"/>
    </source>
</evidence>
<keyword evidence="4 6" id="KW-1133">Transmembrane helix</keyword>
<evidence type="ECO:0000313" key="7">
    <source>
        <dbReference type="EMBL" id="HHI88854.1"/>
    </source>
</evidence>
<dbReference type="GO" id="GO:0005886">
    <property type="term" value="C:plasma membrane"/>
    <property type="evidence" value="ECO:0007669"/>
    <property type="project" value="TreeGrafter"/>
</dbReference>
<feature type="transmembrane region" description="Helical" evidence="6">
    <location>
        <begin position="20"/>
        <end position="40"/>
    </location>
</feature>
<evidence type="ECO:0000256" key="5">
    <source>
        <dbReference type="ARBA" id="ARBA00023136"/>
    </source>
</evidence>
<dbReference type="GO" id="GO:0032153">
    <property type="term" value="C:cell division site"/>
    <property type="evidence" value="ECO:0007669"/>
    <property type="project" value="TreeGrafter"/>
</dbReference>
<name>A0A7V5NX27_9PROT</name>
<feature type="non-terminal residue" evidence="7">
    <location>
        <position position="270"/>
    </location>
</feature>
<dbReference type="AlphaFoldDB" id="A0A7V5NX27"/>
<feature type="transmembrane region" description="Helical" evidence="6">
    <location>
        <begin position="76"/>
        <end position="96"/>
    </location>
</feature>
<dbReference type="GO" id="GO:0015648">
    <property type="term" value="F:lipid-linked peptidoglycan transporter activity"/>
    <property type="evidence" value="ECO:0007669"/>
    <property type="project" value="TreeGrafter"/>
</dbReference>
<feature type="transmembrane region" description="Helical" evidence="6">
    <location>
        <begin position="164"/>
        <end position="181"/>
    </location>
</feature>
<dbReference type="GO" id="GO:0051301">
    <property type="term" value="P:cell division"/>
    <property type="evidence" value="ECO:0007669"/>
    <property type="project" value="InterPro"/>
</dbReference>
<dbReference type="EMBL" id="DROP01000187">
    <property type="protein sequence ID" value="HHI88854.1"/>
    <property type="molecule type" value="Genomic_DNA"/>
</dbReference>
<keyword evidence="2 6" id="KW-0812">Transmembrane</keyword>
<evidence type="ECO:0000256" key="3">
    <source>
        <dbReference type="ARBA" id="ARBA00022960"/>
    </source>
</evidence>
<feature type="transmembrane region" description="Helical" evidence="6">
    <location>
        <begin position="187"/>
        <end position="207"/>
    </location>
</feature>
<reference evidence="7" key="1">
    <citation type="journal article" date="2020" name="mSystems">
        <title>Genome- and Community-Level Interaction Insights into Carbon Utilization and Element Cycling Functions of Hydrothermarchaeota in Hydrothermal Sediment.</title>
        <authorList>
            <person name="Zhou Z."/>
            <person name="Liu Y."/>
            <person name="Xu W."/>
            <person name="Pan J."/>
            <person name="Luo Z.H."/>
            <person name="Li M."/>
        </authorList>
    </citation>
    <scope>NUCLEOTIDE SEQUENCE [LARGE SCALE GENOMIC DNA]</scope>
    <source>
        <strain evidence="7">HyVt-538</strain>
    </source>
</reference>
<accession>A0A7V5NX27</accession>
<dbReference type="Proteomes" id="UP000885806">
    <property type="component" value="Unassembled WGS sequence"/>
</dbReference>
<protein>
    <submittedName>
        <fullName evidence="7">Rod shape-determining protein RodA</fullName>
    </submittedName>
</protein>
<feature type="transmembrane region" description="Helical" evidence="6">
    <location>
        <begin position="142"/>
        <end position="159"/>
    </location>
</feature>
<comment type="caution">
    <text evidence="7">The sequence shown here is derived from an EMBL/GenBank/DDBJ whole genome shotgun (WGS) entry which is preliminary data.</text>
</comment>
<evidence type="ECO:0000256" key="2">
    <source>
        <dbReference type="ARBA" id="ARBA00022692"/>
    </source>
</evidence>
<evidence type="ECO:0000256" key="6">
    <source>
        <dbReference type="SAM" id="Phobius"/>
    </source>
</evidence>
<dbReference type="Pfam" id="PF01098">
    <property type="entry name" value="FTSW_RODA_SPOVE"/>
    <property type="match status" value="1"/>
</dbReference>
<sequence length="270" mass="29353">MARPLPSNSVFGKLAALNWLLPLLLLLLGTIGVLTIYSASGGTWHLGAAKHLIRLLVGLVFMIIIALTDIRVWFSMAYPVFILAVLLLIGVAFFGVTINGSQRWLDLGPVRIQPSELMKLATVMALARFYHDLPAWRVSKPVGIFGAAVIVFLPAALILHEPDLGTALMVVATGIVMIFLAGISWRIILMALGLAAVMVPAFFMFGLKDYQRERILTFLDPSRDPTGASYHIIQSKIALGSGGVSGKGFMQGTQSALKYVPENRTDFIFT</sequence>
<keyword evidence="3" id="KW-0133">Cell shape</keyword>
<feature type="transmembrane region" description="Helical" evidence="6">
    <location>
        <begin position="52"/>
        <end position="70"/>
    </location>
</feature>
<keyword evidence="5 6" id="KW-0472">Membrane</keyword>
<dbReference type="GO" id="GO:0008360">
    <property type="term" value="P:regulation of cell shape"/>
    <property type="evidence" value="ECO:0007669"/>
    <property type="project" value="UniProtKB-KW"/>
</dbReference>
<dbReference type="InterPro" id="IPR001182">
    <property type="entry name" value="FtsW/RodA"/>
</dbReference>
<dbReference type="PANTHER" id="PTHR30474">
    <property type="entry name" value="CELL CYCLE PROTEIN"/>
    <property type="match status" value="1"/>
</dbReference>